<dbReference type="OrthoDB" id="4158087at2759"/>
<name>A0A0D2BIQ1_9EURO</name>
<dbReference type="Proteomes" id="UP000053328">
    <property type="component" value="Unassembled WGS sequence"/>
</dbReference>
<dbReference type="AlphaFoldDB" id="A0A0D2BIQ1"/>
<reference evidence="1 2" key="1">
    <citation type="submission" date="2015-01" db="EMBL/GenBank/DDBJ databases">
        <title>The Genome Sequence of Exophiala spinifera CBS89968.</title>
        <authorList>
            <consortium name="The Broad Institute Genomics Platform"/>
            <person name="Cuomo C."/>
            <person name="de Hoog S."/>
            <person name="Gorbushina A."/>
            <person name="Stielow B."/>
            <person name="Teixiera M."/>
            <person name="Abouelleil A."/>
            <person name="Chapman S.B."/>
            <person name="Priest M."/>
            <person name="Young S.K."/>
            <person name="Wortman J."/>
            <person name="Nusbaum C."/>
            <person name="Birren B."/>
        </authorList>
    </citation>
    <scope>NUCLEOTIDE SEQUENCE [LARGE SCALE GENOMIC DNA]</scope>
    <source>
        <strain evidence="1 2">CBS 89968</strain>
    </source>
</reference>
<dbReference type="RefSeq" id="XP_016239029.1">
    <property type="nucleotide sequence ID" value="XM_016377459.1"/>
</dbReference>
<dbReference type="PANTHER" id="PTHR37540">
    <property type="entry name" value="TRANSCRIPTION FACTOR (ACR-2), PUTATIVE-RELATED-RELATED"/>
    <property type="match status" value="1"/>
</dbReference>
<keyword evidence="2" id="KW-1185">Reference proteome</keyword>
<dbReference type="HOGENOM" id="CLU_023254_0_2_1"/>
<dbReference type="STRING" id="91928.A0A0D2BIQ1"/>
<dbReference type="EMBL" id="KN847493">
    <property type="protein sequence ID" value="KIW18813.1"/>
    <property type="molecule type" value="Genomic_DNA"/>
</dbReference>
<gene>
    <name evidence="1" type="ORF">PV08_03102</name>
</gene>
<sequence>MLFVVSSNVDKVDPATRKLIRSHVMLGKKKKKRGAPNSDRRVIRATPAHISPVGLNEVMETFNPLLYRRVGPDFSFVDFAKGVEPSIAMNLNITSCSPVAKRVMFPLMMEIGFHSESGETLYPVEADPAALHITAFCVEEFIQRVLQRQPNSINPVSMLHLQRGLRLLRERLLGDEGDLKISDSTVGTVMKLCGTAHFKGEYKASRHHMEGLRKMVDLRGGLDVFKGKFLLTELLRCDLRIALLDASTPVFYRQPSEPVPEYPKKLVPSPDSKPFSDDNDRLIHHLNKELATAWWVMRRFCLIVNLGVQTQWPVYTEVIHDTMVSVIYRLLSMEFPASSLDEVMRLGLLTFSYHGFLQWQDVKPPHHEFHTTYQECILHLGVVEGVTPQLTLWLLMIAANSLFDISDEEWLENSMRDCIDKCRIMTWKQMQELLMSFMWIPLLDERSGMQIYEWLFPDQEK</sequence>
<dbReference type="PANTHER" id="PTHR37540:SF5">
    <property type="entry name" value="TRANSCRIPTION FACTOR DOMAIN-CONTAINING PROTEIN"/>
    <property type="match status" value="1"/>
</dbReference>
<organism evidence="1 2">
    <name type="scientific">Exophiala spinifera</name>
    <dbReference type="NCBI Taxonomy" id="91928"/>
    <lineage>
        <taxon>Eukaryota</taxon>
        <taxon>Fungi</taxon>
        <taxon>Dikarya</taxon>
        <taxon>Ascomycota</taxon>
        <taxon>Pezizomycotina</taxon>
        <taxon>Eurotiomycetes</taxon>
        <taxon>Chaetothyriomycetidae</taxon>
        <taxon>Chaetothyriales</taxon>
        <taxon>Herpotrichiellaceae</taxon>
        <taxon>Exophiala</taxon>
    </lineage>
</organism>
<evidence type="ECO:0008006" key="3">
    <source>
        <dbReference type="Google" id="ProtNLM"/>
    </source>
</evidence>
<evidence type="ECO:0000313" key="1">
    <source>
        <dbReference type="EMBL" id="KIW18813.1"/>
    </source>
</evidence>
<dbReference type="GeneID" id="27330185"/>
<evidence type="ECO:0000313" key="2">
    <source>
        <dbReference type="Proteomes" id="UP000053328"/>
    </source>
</evidence>
<dbReference type="VEuPathDB" id="FungiDB:PV08_03102"/>
<proteinExistence type="predicted"/>
<accession>A0A0D2BIQ1</accession>
<protein>
    <recommendedName>
        <fullName evidence="3">Transcription factor domain-containing protein</fullName>
    </recommendedName>
</protein>